<evidence type="ECO:0000256" key="3">
    <source>
        <dbReference type="ARBA" id="ARBA00022475"/>
    </source>
</evidence>
<keyword evidence="5 7" id="KW-1133">Transmembrane helix</keyword>
<feature type="transmembrane region" description="Helical" evidence="7">
    <location>
        <begin position="57"/>
        <end position="81"/>
    </location>
</feature>
<evidence type="ECO:0000256" key="2">
    <source>
        <dbReference type="ARBA" id="ARBA00004936"/>
    </source>
</evidence>
<name>A0ABN1AYW9_9BACI</name>
<comment type="subcellular location">
    <subcellularLocation>
        <location evidence="1">Cell membrane</location>
        <topology evidence="1">Multi-pass membrane protein</topology>
    </subcellularLocation>
</comment>
<keyword evidence="6 7" id="KW-0472">Membrane</keyword>
<dbReference type="EMBL" id="BAAADO010000002">
    <property type="protein sequence ID" value="GAA0486762.1"/>
    <property type="molecule type" value="Genomic_DNA"/>
</dbReference>
<comment type="pathway">
    <text evidence="2">Cell wall biogenesis; lipoteichoic acid biosynthesis.</text>
</comment>
<dbReference type="CDD" id="cd16015">
    <property type="entry name" value="LTA_synthase"/>
    <property type="match status" value="1"/>
</dbReference>
<reference evidence="9 10" key="1">
    <citation type="journal article" date="2019" name="Int. J. Syst. Evol. Microbiol.">
        <title>The Global Catalogue of Microorganisms (GCM) 10K type strain sequencing project: providing services to taxonomists for standard genome sequencing and annotation.</title>
        <authorList>
            <consortium name="The Broad Institute Genomics Platform"/>
            <consortium name="The Broad Institute Genome Sequencing Center for Infectious Disease"/>
            <person name="Wu L."/>
            <person name="Ma J."/>
        </authorList>
    </citation>
    <scope>NUCLEOTIDE SEQUENCE [LARGE SCALE GENOMIC DNA]</scope>
    <source>
        <strain evidence="9 10">JCM 12389</strain>
    </source>
</reference>
<comment type="caution">
    <text evidence="9">The sequence shown here is derived from an EMBL/GenBank/DDBJ whole genome shotgun (WGS) entry which is preliminary data.</text>
</comment>
<feature type="domain" description="Sulfatase N-terminal" evidence="8">
    <location>
        <begin position="168"/>
        <end position="456"/>
    </location>
</feature>
<evidence type="ECO:0000259" key="8">
    <source>
        <dbReference type="Pfam" id="PF00884"/>
    </source>
</evidence>
<dbReference type="SUPFAM" id="SSF53649">
    <property type="entry name" value="Alkaline phosphatase-like"/>
    <property type="match status" value="1"/>
</dbReference>
<gene>
    <name evidence="9" type="ORF">GCM10008986_10210</name>
</gene>
<feature type="transmembrane region" description="Helical" evidence="7">
    <location>
        <begin position="7"/>
        <end position="30"/>
    </location>
</feature>
<evidence type="ECO:0000256" key="6">
    <source>
        <dbReference type="ARBA" id="ARBA00023136"/>
    </source>
</evidence>
<evidence type="ECO:0000256" key="5">
    <source>
        <dbReference type="ARBA" id="ARBA00022989"/>
    </source>
</evidence>
<dbReference type="InterPro" id="IPR000917">
    <property type="entry name" value="Sulfatase_N"/>
</dbReference>
<evidence type="ECO:0000256" key="4">
    <source>
        <dbReference type="ARBA" id="ARBA00022692"/>
    </source>
</evidence>
<protein>
    <submittedName>
        <fullName evidence="9">LTA synthase family protein</fullName>
    </submittedName>
</protein>
<evidence type="ECO:0000313" key="10">
    <source>
        <dbReference type="Proteomes" id="UP001500880"/>
    </source>
</evidence>
<dbReference type="Proteomes" id="UP001500880">
    <property type="component" value="Unassembled WGS sequence"/>
</dbReference>
<evidence type="ECO:0000256" key="7">
    <source>
        <dbReference type="SAM" id="Phobius"/>
    </source>
</evidence>
<dbReference type="Pfam" id="PF00884">
    <property type="entry name" value="Sulfatase"/>
    <property type="match status" value="1"/>
</dbReference>
<accession>A0ABN1AYW9</accession>
<dbReference type="PANTHER" id="PTHR47371:SF3">
    <property type="entry name" value="PHOSPHOGLYCEROL TRANSFERASE I"/>
    <property type="match status" value="1"/>
</dbReference>
<evidence type="ECO:0000256" key="1">
    <source>
        <dbReference type="ARBA" id="ARBA00004651"/>
    </source>
</evidence>
<organism evidence="9 10">
    <name type="scientific">Salinibacillus aidingensis</name>
    <dbReference type="NCBI Taxonomy" id="237684"/>
    <lineage>
        <taxon>Bacteria</taxon>
        <taxon>Bacillati</taxon>
        <taxon>Bacillota</taxon>
        <taxon>Bacilli</taxon>
        <taxon>Bacillales</taxon>
        <taxon>Bacillaceae</taxon>
        <taxon>Salinibacillus</taxon>
    </lineage>
</organism>
<dbReference type="RefSeq" id="WP_343838360.1">
    <property type="nucleotide sequence ID" value="NZ_BAAADO010000002.1"/>
</dbReference>
<dbReference type="Gene3D" id="3.40.720.10">
    <property type="entry name" value="Alkaline Phosphatase, subunit A"/>
    <property type="match status" value="1"/>
</dbReference>
<sequence>MKRIIKAIITVLTYILLATTALVLATAIYIRQSFPEQGIDEMLFYLTSGLEGTSNDVFITGIQQGIIPFLIILLFLILPLIKFKKRENRIEISIRKKKLNIHIFPLRRLRLIYALFTLAIALFACYKMLGVDEYLDQLNAESTFIEDHYVSGTDVSITFPEEKRSLIILYLESMENSFIDRESGGGWPYTVIPELEQIARENINFSNTGKIGGPLPTQGTDWTVASLFSTTSGLPLKIPVGQNRYRYSDDFMPGAYALGDILKQEGYQLSAMFGSNAKFGGRKNYYKSHGDYKVFDVNTAIHEGKMTASEKVWWGFDDSDLFKWAKEEISTLAQGEQPFNFTFLTANTHFTDGYLEEGAGNKYDTQYENVYAYSSKQVQEFVTWLKGQDFYENTTLVILGDHLSMQGGGFFPAHLNKEYQRTIYNAFLNTTTKPVQPKNRTFSLLDMYPTILASIGVNIEGDRLGLGTNLFSDKQTLFEQYGRKHVNDQLAVNSRFYNQNILQDDYLELLKQAEEEQVKEKKEE</sequence>
<evidence type="ECO:0000313" key="9">
    <source>
        <dbReference type="EMBL" id="GAA0486762.1"/>
    </source>
</evidence>
<keyword evidence="4 7" id="KW-0812">Transmembrane</keyword>
<keyword evidence="10" id="KW-1185">Reference proteome</keyword>
<keyword evidence="3" id="KW-1003">Cell membrane</keyword>
<dbReference type="PANTHER" id="PTHR47371">
    <property type="entry name" value="LIPOTEICHOIC ACID SYNTHASE"/>
    <property type="match status" value="1"/>
</dbReference>
<feature type="transmembrane region" description="Helical" evidence="7">
    <location>
        <begin position="111"/>
        <end position="129"/>
    </location>
</feature>
<dbReference type="InterPro" id="IPR050448">
    <property type="entry name" value="OpgB/LTA_synthase_biosynth"/>
</dbReference>
<dbReference type="InterPro" id="IPR017850">
    <property type="entry name" value="Alkaline_phosphatase_core_sf"/>
</dbReference>
<proteinExistence type="predicted"/>